<protein>
    <submittedName>
        <fullName evidence="3">Uncharacterized protein</fullName>
    </submittedName>
</protein>
<dbReference type="OrthoDB" id="8945357at2"/>
<dbReference type="Proteomes" id="UP000414233">
    <property type="component" value="Unassembled WGS sequence"/>
</dbReference>
<keyword evidence="2" id="KW-0732">Signal</keyword>
<dbReference type="RefSeq" id="WP_150697727.1">
    <property type="nucleotide sequence ID" value="NZ_CABPRZ010000011.1"/>
</dbReference>
<evidence type="ECO:0000313" key="4">
    <source>
        <dbReference type="Proteomes" id="UP000414233"/>
    </source>
</evidence>
<feature type="region of interest" description="Disordered" evidence="1">
    <location>
        <begin position="31"/>
        <end position="55"/>
    </location>
</feature>
<evidence type="ECO:0000256" key="2">
    <source>
        <dbReference type="SAM" id="SignalP"/>
    </source>
</evidence>
<name>A0A5E4W0T3_9BURK</name>
<accession>A0A5E4W0T3</accession>
<feature type="signal peptide" evidence="2">
    <location>
        <begin position="1"/>
        <end position="30"/>
    </location>
</feature>
<evidence type="ECO:0000256" key="1">
    <source>
        <dbReference type="SAM" id="MobiDB-lite"/>
    </source>
</evidence>
<gene>
    <name evidence="3" type="ORF">PTE30175_02871</name>
</gene>
<keyword evidence="4" id="KW-1185">Reference proteome</keyword>
<feature type="region of interest" description="Disordered" evidence="1">
    <location>
        <begin position="72"/>
        <end position="110"/>
    </location>
</feature>
<feature type="chain" id="PRO_5022727413" evidence="2">
    <location>
        <begin position="31"/>
        <end position="110"/>
    </location>
</feature>
<organism evidence="3 4">
    <name type="scientific">Pandoraea terrae</name>
    <dbReference type="NCBI Taxonomy" id="1537710"/>
    <lineage>
        <taxon>Bacteria</taxon>
        <taxon>Pseudomonadati</taxon>
        <taxon>Pseudomonadota</taxon>
        <taxon>Betaproteobacteria</taxon>
        <taxon>Burkholderiales</taxon>
        <taxon>Burkholderiaceae</taxon>
        <taxon>Pandoraea</taxon>
    </lineage>
</organism>
<evidence type="ECO:0000313" key="3">
    <source>
        <dbReference type="EMBL" id="VVE17429.1"/>
    </source>
</evidence>
<reference evidence="3 4" key="1">
    <citation type="submission" date="2019-08" db="EMBL/GenBank/DDBJ databases">
        <authorList>
            <person name="Peeters C."/>
        </authorList>
    </citation>
    <scope>NUCLEOTIDE SEQUENCE [LARGE SCALE GENOMIC DNA]</scope>
    <source>
        <strain evidence="3 4">LMG 30175</strain>
    </source>
</reference>
<proteinExistence type="predicted"/>
<sequence length="110" mass="11264">MSQRLARPQFRFLTLLAVTGLAATASLAQAQGTTAPPGVTTPAMPATAPAPTPSADITRAISRDTTDTAIQNNWNSIIHPAPAKPAETPADKPAARRGHRGGAQTGISSN</sequence>
<dbReference type="AlphaFoldDB" id="A0A5E4W0T3"/>
<dbReference type="EMBL" id="CABPRZ010000011">
    <property type="protein sequence ID" value="VVE17429.1"/>
    <property type="molecule type" value="Genomic_DNA"/>
</dbReference>